<dbReference type="InterPro" id="IPR000362">
    <property type="entry name" value="Fumarate_lyase_fam"/>
</dbReference>
<keyword evidence="7 12" id="KW-0456">Lyase</keyword>
<dbReference type="Pfam" id="PF10397">
    <property type="entry name" value="ADSL_C"/>
    <property type="match status" value="1"/>
</dbReference>
<dbReference type="GO" id="GO:0070626">
    <property type="term" value="F:(S)-2-(5-amino-1-(5-phospho-D-ribosyl)imidazole-4-carboxamido) succinate lyase (fumarate-forming) activity"/>
    <property type="evidence" value="ECO:0007669"/>
    <property type="project" value="TreeGrafter"/>
</dbReference>
<comment type="catalytic activity">
    <reaction evidence="10">
        <text>N(6)-(1,2-dicarboxyethyl)-AMP = fumarate + AMP</text>
        <dbReference type="Rhea" id="RHEA:16853"/>
        <dbReference type="ChEBI" id="CHEBI:29806"/>
        <dbReference type="ChEBI" id="CHEBI:57567"/>
        <dbReference type="ChEBI" id="CHEBI:456215"/>
        <dbReference type="EC" id="4.3.2.2"/>
    </reaction>
    <physiologicalReaction direction="left-to-right" evidence="10">
        <dbReference type="Rhea" id="RHEA:16854"/>
    </physiologicalReaction>
</comment>
<keyword evidence="15" id="KW-1185">Reference proteome</keyword>
<sequence length="431" mass="49047">MIDRYVTEQMKPIWTDQNRFQAWLEVEIAAVEGWSKLGEIPAEDAKLIAQNAKFDVSEIAEIEKETKHDVVAFTRDVSRYLGPEKKWIHFGLTSTDVVDTAYGYLMKQANDIIRKDLNEFLAVVGQKALEYKDTVMIGRTHGVHAEPTTFGLVLANWYSEIKRDIERFDHAAKGVEAGKISGAVGSYANVPTSVEKFVCDKLGIRAQEISTQVLPRDLHAEYIQTMALIATSVERFALEVRHLQRTEVREAEEYFAAGQKGSSAMPHKRNPIGSENVTGLARVIRGHAFTALEDVPLWHERDISHSSAERVIIPDTTELLDYILRRFTKITKDLTVFPDKMLEDMNITHGLIFSQRVLLKLVEAGYSREQAYDIVQPMTAKAWDEKKDFRTMLENDSRVTDKLSGADLDDAFDYSWHLRNVDEILKRVGLE</sequence>
<dbReference type="InterPro" id="IPR020557">
    <property type="entry name" value="Fumarate_lyase_CS"/>
</dbReference>
<dbReference type="GO" id="GO:0044208">
    <property type="term" value="P:'de novo' AMP biosynthetic process"/>
    <property type="evidence" value="ECO:0007669"/>
    <property type="project" value="UniProtKB-UniPathway"/>
</dbReference>
<evidence type="ECO:0000313" key="15">
    <source>
        <dbReference type="Proteomes" id="UP000235649"/>
    </source>
</evidence>
<comment type="similarity">
    <text evidence="3 12">Belongs to the lyase 1 family. Adenylosuccinate lyase subfamily.</text>
</comment>
<evidence type="ECO:0000256" key="4">
    <source>
        <dbReference type="ARBA" id="ARBA00012339"/>
    </source>
</evidence>
<dbReference type="GO" id="GO:0006189">
    <property type="term" value="P:'de novo' IMP biosynthetic process"/>
    <property type="evidence" value="ECO:0007669"/>
    <property type="project" value="UniProtKB-UniPathway"/>
</dbReference>
<evidence type="ECO:0000256" key="10">
    <source>
        <dbReference type="ARBA" id="ARBA00049115"/>
    </source>
</evidence>
<dbReference type="CDD" id="cd01360">
    <property type="entry name" value="Adenylsuccinate_lyase_1"/>
    <property type="match status" value="1"/>
</dbReference>
<dbReference type="RefSeq" id="WP_102196368.1">
    <property type="nucleotide sequence ID" value="NZ_NIPR01000027.1"/>
</dbReference>
<comment type="pathway">
    <text evidence="1 12">Purine metabolism; IMP biosynthesis via de novo pathway; 5-amino-1-(5-phospho-D-ribosyl)imidazole-4-carboxamide from 5-amino-1-(5-phospho-D-ribosyl)imidazole-4-carboxylate: step 2/2.</text>
</comment>
<evidence type="ECO:0000256" key="2">
    <source>
        <dbReference type="ARBA" id="ARBA00004734"/>
    </source>
</evidence>
<comment type="catalytic activity">
    <reaction evidence="8">
        <text>(2S)-2-[5-amino-1-(5-phospho-beta-D-ribosyl)imidazole-4-carboxamido]succinate = 5-amino-1-(5-phospho-beta-D-ribosyl)imidazole-4-carboxamide + fumarate</text>
        <dbReference type="Rhea" id="RHEA:23920"/>
        <dbReference type="ChEBI" id="CHEBI:29806"/>
        <dbReference type="ChEBI" id="CHEBI:58443"/>
        <dbReference type="ChEBI" id="CHEBI:58475"/>
        <dbReference type="EC" id="4.3.2.2"/>
    </reaction>
    <physiologicalReaction direction="left-to-right" evidence="8">
        <dbReference type="Rhea" id="RHEA:23921"/>
    </physiologicalReaction>
</comment>
<dbReference type="NCBIfam" id="TIGR00928">
    <property type="entry name" value="purB"/>
    <property type="match status" value="1"/>
</dbReference>
<dbReference type="InterPro" id="IPR022761">
    <property type="entry name" value="Fumarate_lyase_N"/>
</dbReference>
<evidence type="ECO:0000256" key="9">
    <source>
        <dbReference type="ARBA" id="ARBA00030717"/>
    </source>
</evidence>
<dbReference type="InterPro" id="IPR024083">
    <property type="entry name" value="Fumarase/histidase_N"/>
</dbReference>
<dbReference type="PRINTS" id="PR00145">
    <property type="entry name" value="ARGSUCLYASE"/>
</dbReference>
<dbReference type="GO" id="GO:0005829">
    <property type="term" value="C:cytosol"/>
    <property type="evidence" value="ECO:0007669"/>
    <property type="project" value="TreeGrafter"/>
</dbReference>
<evidence type="ECO:0000259" key="13">
    <source>
        <dbReference type="SMART" id="SM00998"/>
    </source>
</evidence>
<accession>A0A2N7ATL5</accession>
<dbReference type="PROSITE" id="PS00163">
    <property type="entry name" value="FUMARATE_LYASES"/>
    <property type="match status" value="1"/>
</dbReference>
<dbReference type="AlphaFoldDB" id="A0A2N7ATL5"/>
<comment type="caution">
    <text evidence="14">The sequence shown here is derived from an EMBL/GenBank/DDBJ whole genome shotgun (WGS) entry which is preliminary data.</text>
</comment>
<dbReference type="SMART" id="SM00998">
    <property type="entry name" value="ADSL_C"/>
    <property type="match status" value="1"/>
</dbReference>
<dbReference type="InterPro" id="IPR008948">
    <property type="entry name" value="L-Aspartase-like"/>
</dbReference>
<dbReference type="InterPro" id="IPR004769">
    <property type="entry name" value="Pur_lyase"/>
</dbReference>
<dbReference type="PRINTS" id="PR00149">
    <property type="entry name" value="FUMRATELYASE"/>
</dbReference>
<evidence type="ECO:0000256" key="12">
    <source>
        <dbReference type="RuleBase" id="RU361172"/>
    </source>
</evidence>
<dbReference type="PANTHER" id="PTHR43172">
    <property type="entry name" value="ADENYLOSUCCINATE LYASE"/>
    <property type="match status" value="1"/>
</dbReference>
<dbReference type="EC" id="4.3.2.2" evidence="4 11"/>
<evidence type="ECO:0000256" key="6">
    <source>
        <dbReference type="ARBA" id="ARBA00022755"/>
    </source>
</evidence>
<keyword evidence="6 12" id="KW-0658">Purine biosynthesis</keyword>
<comment type="pathway">
    <text evidence="2 12">Purine metabolism; AMP biosynthesis via de novo pathway; AMP from IMP: step 2/2.</text>
</comment>
<feature type="domain" description="Adenylosuccinate lyase C-terminal" evidence="13">
    <location>
        <begin position="349"/>
        <end position="429"/>
    </location>
</feature>
<dbReference type="Gene3D" id="1.20.200.10">
    <property type="entry name" value="Fumarase/aspartase (Central domain)"/>
    <property type="match status" value="1"/>
</dbReference>
<reference evidence="14 15" key="1">
    <citation type="submission" date="2017-05" db="EMBL/GenBank/DDBJ databases">
        <title>Lactobacillus nurukis nov., sp. nov., isolated from nuruk.</title>
        <authorList>
            <person name="Kim S.-J."/>
        </authorList>
    </citation>
    <scope>NUCLEOTIDE SEQUENCE [LARGE SCALE GENOMIC DNA]</scope>
    <source>
        <strain evidence="14 15">SYF10-1a</strain>
    </source>
</reference>
<protein>
    <recommendedName>
        <fullName evidence="5 11">Adenylosuccinate lyase</fullName>
        <shortName evidence="12">ASL</shortName>
        <ecNumber evidence="4 11">4.3.2.2</ecNumber>
    </recommendedName>
    <alternativeName>
        <fullName evidence="9 12">Adenylosuccinase</fullName>
    </alternativeName>
</protein>
<dbReference type="FunFam" id="1.20.200.10:FF:000008">
    <property type="entry name" value="Adenylosuccinate lyase"/>
    <property type="match status" value="1"/>
</dbReference>
<dbReference type="Pfam" id="PF00206">
    <property type="entry name" value="Lyase_1"/>
    <property type="match status" value="1"/>
</dbReference>
<dbReference type="GO" id="GO:0004018">
    <property type="term" value="F:N6-(1,2-dicarboxyethyl)AMP AMP-lyase (fumarate-forming) activity"/>
    <property type="evidence" value="ECO:0007669"/>
    <property type="project" value="UniProtKB-UniRule"/>
</dbReference>
<proteinExistence type="inferred from homology"/>
<dbReference type="InterPro" id="IPR019468">
    <property type="entry name" value="AdenyloSucc_lyase_C"/>
</dbReference>
<dbReference type="Gene3D" id="1.10.275.10">
    <property type="entry name" value="Fumarase/aspartase (N-terminal domain)"/>
    <property type="match status" value="1"/>
</dbReference>
<dbReference type="SUPFAM" id="SSF48557">
    <property type="entry name" value="L-aspartase-like"/>
    <property type="match status" value="1"/>
</dbReference>
<dbReference type="OrthoDB" id="9768878at2"/>
<evidence type="ECO:0000313" key="14">
    <source>
        <dbReference type="EMBL" id="PMD69501.1"/>
    </source>
</evidence>
<evidence type="ECO:0000256" key="11">
    <source>
        <dbReference type="NCBIfam" id="TIGR00928"/>
    </source>
</evidence>
<name>A0A2N7ATL5_9LACO</name>
<dbReference type="EMBL" id="NIPR01000027">
    <property type="protein sequence ID" value="PMD69501.1"/>
    <property type="molecule type" value="Genomic_DNA"/>
</dbReference>
<dbReference type="UniPathway" id="UPA00074">
    <property type="reaction ID" value="UER00132"/>
</dbReference>
<organism evidence="14 15">
    <name type="scientific">Companilactobacillus nuruki</name>
    <dbReference type="NCBI Taxonomy" id="1993540"/>
    <lineage>
        <taxon>Bacteria</taxon>
        <taxon>Bacillati</taxon>
        <taxon>Bacillota</taxon>
        <taxon>Bacilli</taxon>
        <taxon>Lactobacillales</taxon>
        <taxon>Lactobacillaceae</taxon>
        <taxon>Companilactobacillus</taxon>
    </lineage>
</organism>
<evidence type="ECO:0000256" key="3">
    <source>
        <dbReference type="ARBA" id="ARBA00008273"/>
    </source>
</evidence>
<evidence type="ECO:0000256" key="1">
    <source>
        <dbReference type="ARBA" id="ARBA00004706"/>
    </source>
</evidence>
<dbReference type="PANTHER" id="PTHR43172:SF1">
    <property type="entry name" value="ADENYLOSUCCINATE LYASE"/>
    <property type="match status" value="1"/>
</dbReference>
<dbReference type="Proteomes" id="UP000235649">
    <property type="component" value="Unassembled WGS sequence"/>
</dbReference>
<evidence type="ECO:0000256" key="8">
    <source>
        <dbReference type="ARBA" id="ARBA00024477"/>
    </source>
</evidence>
<dbReference type="FunFam" id="1.10.40.30:FF:000007">
    <property type="entry name" value="Adenylosuccinate lyase"/>
    <property type="match status" value="1"/>
</dbReference>
<dbReference type="FunFam" id="1.10.275.10:FF:000006">
    <property type="entry name" value="Adenylosuccinate lyase"/>
    <property type="match status" value="1"/>
</dbReference>
<gene>
    <name evidence="14" type="ORF">CBP76_07945</name>
</gene>
<evidence type="ECO:0000256" key="5">
    <source>
        <dbReference type="ARBA" id="ARBA00017058"/>
    </source>
</evidence>
<dbReference type="UniPathway" id="UPA00075">
    <property type="reaction ID" value="UER00336"/>
</dbReference>
<evidence type="ECO:0000256" key="7">
    <source>
        <dbReference type="ARBA" id="ARBA00023239"/>
    </source>
</evidence>
<dbReference type="Gene3D" id="1.10.40.30">
    <property type="entry name" value="Fumarase/aspartase (C-terminal domain)"/>
    <property type="match status" value="1"/>
</dbReference>